<protein>
    <submittedName>
        <fullName evidence="1">Toxin-antitoxin system HicB family antitoxin</fullName>
    </submittedName>
</protein>
<comment type="caution">
    <text evidence="1">The sequence shown here is derived from an EMBL/GenBank/DDBJ whole genome shotgun (WGS) entry which is preliminary data.</text>
</comment>
<dbReference type="InterPro" id="IPR010985">
    <property type="entry name" value="Ribbon_hlx_hlx"/>
</dbReference>
<dbReference type="Gene3D" id="1.10.1220.10">
    <property type="entry name" value="Met repressor-like"/>
    <property type="match status" value="1"/>
</dbReference>
<accession>A0A2T1GGZ5</accession>
<evidence type="ECO:0000313" key="2">
    <source>
        <dbReference type="Proteomes" id="UP000238937"/>
    </source>
</evidence>
<keyword evidence="2" id="KW-1185">Reference proteome</keyword>
<dbReference type="NCBIfam" id="NF041551">
    <property type="entry name" value="YlcI_YnfO_N"/>
    <property type="match status" value="1"/>
</dbReference>
<dbReference type="OrthoDB" id="428665at2"/>
<dbReference type="RefSeq" id="WP_106303875.1">
    <property type="nucleotide sequence ID" value="NZ_PVWO01000106.1"/>
</dbReference>
<gene>
    <name evidence="1" type="ORF">C7B77_10555</name>
</gene>
<dbReference type="EMBL" id="PVWO01000106">
    <property type="protein sequence ID" value="PSB56830.1"/>
    <property type="molecule type" value="Genomic_DNA"/>
</dbReference>
<evidence type="ECO:0000313" key="1">
    <source>
        <dbReference type="EMBL" id="PSB56830.1"/>
    </source>
</evidence>
<dbReference type="Proteomes" id="UP000238937">
    <property type="component" value="Unassembled WGS sequence"/>
</dbReference>
<dbReference type="Pfam" id="PF05534">
    <property type="entry name" value="HicB"/>
    <property type="match status" value="1"/>
</dbReference>
<dbReference type="InterPro" id="IPR013321">
    <property type="entry name" value="Arc_rbn_hlx_hlx"/>
</dbReference>
<sequence>MSRLTLRLPETLHQQLAQVAEQEGVSLNQYIVYALTRQSVNAPVRGFDTASMQPDPEIERQRSLFEALKGGLGEAAPADIEAILAQREVGSCEPELTPETIERLQAKLQAAKH</sequence>
<proteinExistence type="predicted"/>
<dbReference type="AlphaFoldDB" id="A0A2T1GGZ5"/>
<dbReference type="SUPFAM" id="SSF47598">
    <property type="entry name" value="Ribbon-helix-helix"/>
    <property type="match status" value="1"/>
</dbReference>
<dbReference type="InterPro" id="IPR008651">
    <property type="entry name" value="Uncharacterised_HicB"/>
</dbReference>
<organism evidence="1 2">
    <name type="scientific">Chamaesiphon polymorphus CCALA 037</name>
    <dbReference type="NCBI Taxonomy" id="2107692"/>
    <lineage>
        <taxon>Bacteria</taxon>
        <taxon>Bacillati</taxon>
        <taxon>Cyanobacteriota</taxon>
        <taxon>Cyanophyceae</taxon>
        <taxon>Gomontiellales</taxon>
        <taxon>Chamaesiphonaceae</taxon>
        <taxon>Chamaesiphon</taxon>
    </lineage>
</organism>
<dbReference type="GO" id="GO:0006355">
    <property type="term" value="P:regulation of DNA-templated transcription"/>
    <property type="evidence" value="ECO:0007669"/>
    <property type="project" value="InterPro"/>
</dbReference>
<reference evidence="1 2" key="1">
    <citation type="submission" date="2018-03" db="EMBL/GenBank/DDBJ databases">
        <title>The ancient ancestry and fast evolution of plastids.</title>
        <authorList>
            <person name="Moore K.R."/>
            <person name="Magnabosco C."/>
            <person name="Momper L."/>
            <person name="Gold D.A."/>
            <person name="Bosak T."/>
            <person name="Fournier G.P."/>
        </authorList>
    </citation>
    <scope>NUCLEOTIDE SEQUENCE [LARGE SCALE GENOMIC DNA]</scope>
    <source>
        <strain evidence="1 2">CCALA 037</strain>
    </source>
</reference>
<name>A0A2T1GGZ5_9CYAN</name>